<dbReference type="OrthoDB" id="364892at2759"/>
<protein>
    <submittedName>
        <fullName evidence="1">Uncharacterized protein</fullName>
    </submittedName>
</protein>
<organism evidence="1 2">
    <name type="scientific">Pseudocercospora musae</name>
    <dbReference type="NCBI Taxonomy" id="113226"/>
    <lineage>
        <taxon>Eukaryota</taxon>
        <taxon>Fungi</taxon>
        <taxon>Dikarya</taxon>
        <taxon>Ascomycota</taxon>
        <taxon>Pezizomycotina</taxon>
        <taxon>Dothideomycetes</taxon>
        <taxon>Dothideomycetidae</taxon>
        <taxon>Mycosphaerellales</taxon>
        <taxon>Mycosphaerellaceae</taxon>
        <taxon>Pseudocercospora</taxon>
    </lineage>
</organism>
<sequence length="164" mass="17482">MLMISSITLTISPRLLSFAISLYFATTSLATSWHITSLTSSCESLSSCKYSFTVIGNSIPRYPGFQASCSALITPGDTTFRACQIETTSDTLRAGGVSGVKSVEGYVKLEEGGGNGDVSVRVEFDVGGGKIEVWEGGKMVEKEELEGGKRGFDVDVKMVETEPV</sequence>
<accession>A0A139I8H3</accession>
<dbReference type="Proteomes" id="UP000073492">
    <property type="component" value="Unassembled WGS sequence"/>
</dbReference>
<name>A0A139I8H3_9PEZI</name>
<reference evidence="1 2" key="1">
    <citation type="submission" date="2015-07" db="EMBL/GenBank/DDBJ databases">
        <title>Comparative genomics of the Sigatoka disease complex on banana suggests a link between parallel evolutionary changes in Pseudocercospora fijiensis and Pseudocercospora eumusae and increased virulence on the banana host.</title>
        <authorList>
            <person name="Chang T.-C."/>
            <person name="Salvucci A."/>
            <person name="Crous P.W."/>
            <person name="Stergiopoulos I."/>
        </authorList>
    </citation>
    <scope>NUCLEOTIDE SEQUENCE [LARGE SCALE GENOMIC DNA]</scope>
    <source>
        <strain evidence="1 2">CBS 116634</strain>
    </source>
</reference>
<dbReference type="EMBL" id="LFZO01000232">
    <property type="protein sequence ID" value="KXT10929.1"/>
    <property type="molecule type" value="Genomic_DNA"/>
</dbReference>
<proteinExistence type="predicted"/>
<keyword evidence="2" id="KW-1185">Reference proteome</keyword>
<evidence type="ECO:0000313" key="1">
    <source>
        <dbReference type="EMBL" id="KXT10929.1"/>
    </source>
</evidence>
<comment type="caution">
    <text evidence="1">The sequence shown here is derived from an EMBL/GenBank/DDBJ whole genome shotgun (WGS) entry which is preliminary data.</text>
</comment>
<dbReference type="AlphaFoldDB" id="A0A139I8H3"/>
<evidence type="ECO:0000313" key="2">
    <source>
        <dbReference type="Proteomes" id="UP000073492"/>
    </source>
</evidence>
<gene>
    <name evidence="1" type="ORF">AC579_3</name>
</gene>